<proteinExistence type="predicted"/>
<keyword evidence="3" id="KW-1185">Reference proteome</keyword>
<comment type="caution">
    <text evidence="2">The sequence shown here is derived from an EMBL/GenBank/DDBJ whole genome shotgun (WGS) entry which is preliminary data.</text>
</comment>
<accession>A0ABP4GR96</accession>
<sequence>MGNAADVEDCWCSKQVTSRELRRHDVADHGGREIGTLKSVPVDTATAQPSLATVTVGLPTRHRPVFVPLAGARVGPGCPQLAHPRSQVERAPAIGTDGEQPAEDEAADFTHHGPGPPAGCER</sequence>
<evidence type="ECO:0000313" key="2">
    <source>
        <dbReference type="EMBL" id="GAA1226954.1"/>
    </source>
</evidence>
<dbReference type="Proteomes" id="UP001500037">
    <property type="component" value="Unassembled WGS sequence"/>
</dbReference>
<evidence type="ECO:0000313" key="3">
    <source>
        <dbReference type="Proteomes" id="UP001500037"/>
    </source>
</evidence>
<feature type="region of interest" description="Disordered" evidence="1">
    <location>
        <begin position="77"/>
        <end position="122"/>
    </location>
</feature>
<organism evidence="2 3">
    <name type="scientific">Kitasatospora nipponensis</name>
    <dbReference type="NCBI Taxonomy" id="258049"/>
    <lineage>
        <taxon>Bacteria</taxon>
        <taxon>Bacillati</taxon>
        <taxon>Actinomycetota</taxon>
        <taxon>Actinomycetes</taxon>
        <taxon>Kitasatosporales</taxon>
        <taxon>Streptomycetaceae</taxon>
        <taxon>Kitasatospora</taxon>
    </lineage>
</organism>
<evidence type="ECO:0000256" key="1">
    <source>
        <dbReference type="SAM" id="MobiDB-lite"/>
    </source>
</evidence>
<dbReference type="InterPro" id="IPR011033">
    <property type="entry name" value="PRC_barrel-like_sf"/>
</dbReference>
<dbReference type="SUPFAM" id="SSF50346">
    <property type="entry name" value="PRC-barrel domain"/>
    <property type="match status" value="1"/>
</dbReference>
<gene>
    <name evidence="2" type="ORF">GCM10009665_16870</name>
</gene>
<protein>
    <submittedName>
        <fullName evidence="2">PRC-barrel domain-containing protein</fullName>
    </submittedName>
</protein>
<dbReference type="EMBL" id="BAAALF010000018">
    <property type="protein sequence ID" value="GAA1226954.1"/>
    <property type="molecule type" value="Genomic_DNA"/>
</dbReference>
<reference evidence="3" key="1">
    <citation type="journal article" date="2019" name="Int. J. Syst. Evol. Microbiol.">
        <title>The Global Catalogue of Microorganisms (GCM) 10K type strain sequencing project: providing services to taxonomists for standard genome sequencing and annotation.</title>
        <authorList>
            <consortium name="The Broad Institute Genomics Platform"/>
            <consortium name="The Broad Institute Genome Sequencing Center for Infectious Disease"/>
            <person name="Wu L."/>
            <person name="Ma J."/>
        </authorList>
    </citation>
    <scope>NUCLEOTIDE SEQUENCE [LARGE SCALE GENOMIC DNA]</scope>
    <source>
        <strain evidence="3">JCM 13004</strain>
    </source>
</reference>
<name>A0ABP4GR96_9ACTN</name>